<evidence type="ECO:0000313" key="3">
    <source>
        <dbReference type="EMBL" id="KAJ8918467.1"/>
    </source>
</evidence>
<reference evidence="3 4" key="1">
    <citation type="journal article" date="2023" name="Insect Mol. Biol.">
        <title>Genome sequencing provides insights into the evolution of gene families encoding plant cell wall-degrading enzymes in longhorned beetles.</title>
        <authorList>
            <person name="Shin N.R."/>
            <person name="Okamura Y."/>
            <person name="Kirsch R."/>
            <person name="Pauchet Y."/>
        </authorList>
    </citation>
    <scope>NUCLEOTIDE SEQUENCE [LARGE SCALE GENOMIC DNA]</scope>
    <source>
        <strain evidence="3">EAD_L_NR</strain>
    </source>
</reference>
<organism evidence="3 4">
    <name type="scientific">Exocentrus adspersus</name>
    <dbReference type="NCBI Taxonomy" id="1586481"/>
    <lineage>
        <taxon>Eukaryota</taxon>
        <taxon>Metazoa</taxon>
        <taxon>Ecdysozoa</taxon>
        <taxon>Arthropoda</taxon>
        <taxon>Hexapoda</taxon>
        <taxon>Insecta</taxon>
        <taxon>Pterygota</taxon>
        <taxon>Neoptera</taxon>
        <taxon>Endopterygota</taxon>
        <taxon>Coleoptera</taxon>
        <taxon>Polyphaga</taxon>
        <taxon>Cucujiformia</taxon>
        <taxon>Chrysomeloidea</taxon>
        <taxon>Cerambycidae</taxon>
        <taxon>Lamiinae</taxon>
        <taxon>Acanthocinini</taxon>
        <taxon>Exocentrus</taxon>
    </lineage>
</organism>
<feature type="non-terminal residue" evidence="3">
    <location>
        <position position="1"/>
    </location>
</feature>
<dbReference type="InterPro" id="IPR015919">
    <property type="entry name" value="Cadherin-like_sf"/>
</dbReference>
<protein>
    <recommendedName>
        <fullName evidence="2">Cadherin domain-containing protein</fullName>
    </recommendedName>
</protein>
<name>A0AAV8VVS1_9CUCU</name>
<feature type="domain" description="Cadherin" evidence="2">
    <location>
        <begin position="17"/>
        <end position="102"/>
    </location>
</feature>
<gene>
    <name evidence="3" type="ORF">NQ315_008164</name>
</gene>
<accession>A0AAV8VVS1</accession>
<dbReference type="GO" id="GO:0016020">
    <property type="term" value="C:membrane"/>
    <property type="evidence" value="ECO:0007669"/>
    <property type="project" value="InterPro"/>
</dbReference>
<dbReference type="GO" id="GO:0005509">
    <property type="term" value="F:calcium ion binding"/>
    <property type="evidence" value="ECO:0007669"/>
    <property type="project" value="UniProtKB-UniRule"/>
</dbReference>
<keyword evidence="1" id="KW-0106">Calcium</keyword>
<sequence length="160" mass="17421">PIPIMPLTDFTIYGTPIVATDIDFSNQDITYSLDPEDFTITTVTTDTSKDYTAVFSARSIIQLTGTKTYTLTATDSGTPSQSTDTIITVTVDEDESLDSPTFKAISYSFNYTVDNNVPLLTPNDGAITVVTIKPSSVSKPVLTGEYKDYLKRLTMPIPVP</sequence>
<keyword evidence="4" id="KW-1185">Reference proteome</keyword>
<comment type="caution">
    <text evidence="3">The sequence shown here is derived from an EMBL/GenBank/DDBJ whole genome shotgun (WGS) entry which is preliminary data.</text>
</comment>
<proteinExistence type="predicted"/>
<dbReference type="EMBL" id="JANEYG010000026">
    <property type="protein sequence ID" value="KAJ8918467.1"/>
    <property type="molecule type" value="Genomic_DNA"/>
</dbReference>
<dbReference type="GO" id="GO:0007156">
    <property type="term" value="P:homophilic cell adhesion via plasma membrane adhesion molecules"/>
    <property type="evidence" value="ECO:0007669"/>
    <property type="project" value="InterPro"/>
</dbReference>
<evidence type="ECO:0000313" key="4">
    <source>
        <dbReference type="Proteomes" id="UP001159042"/>
    </source>
</evidence>
<evidence type="ECO:0000259" key="2">
    <source>
        <dbReference type="PROSITE" id="PS50268"/>
    </source>
</evidence>
<dbReference type="SUPFAM" id="SSF49313">
    <property type="entry name" value="Cadherin-like"/>
    <property type="match status" value="1"/>
</dbReference>
<dbReference type="Gene3D" id="2.60.40.60">
    <property type="entry name" value="Cadherins"/>
    <property type="match status" value="1"/>
</dbReference>
<evidence type="ECO:0000256" key="1">
    <source>
        <dbReference type="PROSITE-ProRule" id="PRU00043"/>
    </source>
</evidence>
<dbReference type="InterPro" id="IPR002126">
    <property type="entry name" value="Cadherin-like_dom"/>
</dbReference>
<dbReference type="Proteomes" id="UP001159042">
    <property type="component" value="Unassembled WGS sequence"/>
</dbReference>
<dbReference type="AlphaFoldDB" id="A0AAV8VVS1"/>
<dbReference type="PROSITE" id="PS50268">
    <property type="entry name" value="CADHERIN_2"/>
    <property type="match status" value="1"/>
</dbReference>